<dbReference type="EMBL" id="LUUB01000063">
    <property type="protein sequence ID" value="OAF08237.1"/>
    <property type="molecule type" value="Genomic_DNA"/>
</dbReference>
<gene>
    <name evidence="2" type="ORF">AYJ54_16030</name>
</gene>
<dbReference type="OrthoDB" id="8139376at2"/>
<feature type="signal peptide" evidence="1">
    <location>
        <begin position="1"/>
        <end position="21"/>
    </location>
</feature>
<name>A0A176YPW9_9BRAD</name>
<dbReference type="AlphaFoldDB" id="A0A176YPW9"/>
<feature type="chain" id="PRO_5008054946" description="Bll0838 protein" evidence="1">
    <location>
        <begin position="22"/>
        <end position="116"/>
    </location>
</feature>
<comment type="caution">
    <text evidence="2">The sequence shown here is derived from an EMBL/GenBank/DDBJ whole genome shotgun (WGS) entry which is preliminary data.</text>
</comment>
<sequence>MKQAMLPIGMMAALLSMSASARAEQFGAPPPPRLPFVMTLSNTTPLAFGMDAEQTARALGQPLRYVRGRPGNEIYLALRNIGGSGLIPYRHRLFLQFRHGRLAGWKEDYGENWMWE</sequence>
<protein>
    <recommendedName>
        <fullName evidence="4">Bll0838 protein</fullName>
    </recommendedName>
</protein>
<evidence type="ECO:0000313" key="3">
    <source>
        <dbReference type="Proteomes" id="UP000076959"/>
    </source>
</evidence>
<dbReference type="Proteomes" id="UP000076959">
    <property type="component" value="Unassembled WGS sequence"/>
</dbReference>
<organism evidence="2 3">
    <name type="scientific">Bradyrhizobium centrolobii</name>
    <dbReference type="NCBI Taxonomy" id="1505087"/>
    <lineage>
        <taxon>Bacteria</taxon>
        <taxon>Pseudomonadati</taxon>
        <taxon>Pseudomonadota</taxon>
        <taxon>Alphaproteobacteria</taxon>
        <taxon>Hyphomicrobiales</taxon>
        <taxon>Nitrobacteraceae</taxon>
        <taxon>Bradyrhizobium</taxon>
    </lineage>
</organism>
<keyword evidence="1" id="KW-0732">Signal</keyword>
<dbReference type="STRING" id="1505087.AYJ54_16030"/>
<evidence type="ECO:0000256" key="1">
    <source>
        <dbReference type="SAM" id="SignalP"/>
    </source>
</evidence>
<proteinExistence type="predicted"/>
<dbReference type="RefSeq" id="WP_063701702.1">
    <property type="nucleotide sequence ID" value="NZ_LUUB01000063.1"/>
</dbReference>
<evidence type="ECO:0008006" key="4">
    <source>
        <dbReference type="Google" id="ProtNLM"/>
    </source>
</evidence>
<keyword evidence="3" id="KW-1185">Reference proteome</keyword>
<evidence type="ECO:0000313" key="2">
    <source>
        <dbReference type="EMBL" id="OAF08237.1"/>
    </source>
</evidence>
<accession>A0A176YPW9</accession>
<reference evidence="2 3" key="1">
    <citation type="submission" date="2016-03" db="EMBL/GenBank/DDBJ databases">
        <title>Draft Genome Sequence of the Strain BR 10245 (Bradyrhizobium sp.) isolated from nodules of Centrolobium paraense.</title>
        <authorList>
            <person name="Simoes-Araujo J.L.Sr."/>
            <person name="Barauna A.C."/>
            <person name="Silva K."/>
            <person name="Zilli J.E."/>
        </authorList>
    </citation>
    <scope>NUCLEOTIDE SEQUENCE [LARGE SCALE GENOMIC DNA]</scope>
    <source>
        <strain evidence="2 3">BR 10245</strain>
    </source>
</reference>